<evidence type="ECO:0000256" key="2">
    <source>
        <dbReference type="ARBA" id="ARBA00022803"/>
    </source>
</evidence>
<sequence>MRESNFDNINTYAVDYFLGQGFRVFFERTMHDVKAGTFVFDGGKEVDKSYLGQAFHILIGFTLSKSSTADREEDVRASNIEEFHNNSTITLIDRILNNQHPGDFSFPRLSTIELVEEVSKGYVFHESEHSSKKTQTKLYELLLQVLEENLCLQITGEGISKDLLVYALQYVKALKSRVKGCELYLDYILSVFDRYNRGDVPYQKFIETFRTKLLSSLNVLASGLNEASQSTENLLNELRERGNNLMSFQSFAQAIKVYTEALLLAPPFTYADESQIYTNRAIAFIGLNCVPEAIDDLNTAIFLDRAFTPAWTQLGYCHLYMGNGLLALECYNIALKSSIGEVLPNNFPKSGAIVDEYRALRLKTILPQFIKRLSSAIALTEKRAYQQNVPEEKIKNIISDVRKLLARLRAVGPEDDRDCFTYMPVYRDSSLRDLSQRLNESRPSILTPEVSQNMLARNGMETATVTQIERPPHVNLERDRGAGDRARSPEVQVFGPMNSEAWPLSSLRDMIGDITEGGLRTGEQNVQQPPPARGASGNDAGSGHLNNPTNTTSNENANRSPRPNERPNFTNILPDALRNVLSPGILSTFERFTQGDGNGAMFVNGVEASNSNNDSQGGDNANRTENGQQADSRTQNSSATEAGNSSNATNERNQGRSRDVPFDLDLHDDQELD</sequence>
<feature type="compositionally biased region" description="Low complexity" evidence="3">
    <location>
        <begin position="608"/>
        <end position="621"/>
    </location>
</feature>
<gene>
    <name evidence="4" type="ORF">CORT_0F04470</name>
</gene>
<dbReference type="GO" id="GO:0006620">
    <property type="term" value="P:post-translational protein targeting to endoplasmic reticulum membrane"/>
    <property type="evidence" value="ECO:0007669"/>
    <property type="project" value="TreeGrafter"/>
</dbReference>
<dbReference type="RefSeq" id="XP_003870799.1">
    <property type="nucleotide sequence ID" value="XM_003870750.1"/>
</dbReference>
<dbReference type="PANTHER" id="PTHR45831">
    <property type="entry name" value="LD24721P"/>
    <property type="match status" value="1"/>
</dbReference>
<feature type="region of interest" description="Disordered" evidence="3">
    <location>
        <begin position="600"/>
        <end position="673"/>
    </location>
</feature>
<dbReference type="AlphaFoldDB" id="H8X9K5"/>
<evidence type="ECO:0000256" key="3">
    <source>
        <dbReference type="SAM" id="MobiDB-lite"/>
    </source>
</evidence>
<feature type="compositionally biased region" description="Polar residues" evidence="3">
    <location>
        <begin position="544"/>
        <end position="571"/>
    </location>
</feature>
<dbReference type="InterPro" id="IPR011990">
    <property type="entry name" value="TPR-like_helical_dom_sf"/>
</dbReference>
<keyword evidence="5" id="KW-1185">Reference proteome</keyword>
<dbReference type="InterPro" id="IPR019734">
    <property type="entry name" value="TPR_rpt"/>
</dbReference>
<evidence type="ECO:0000256" key="1">
    <source>
        <dbReference type="ARBA" id="ARBA00022737"/>
    </source>
</evidence>
<dbReference type="GO" id="GO:0016020">
    <property type="term" value="C:membrane"/>
    <property type="evidence" value="ECO:0007669"/>
    <property type="project" value="TreeGrafter"/>
</dbReference>
<dbReference type="eggNOG" id="KOG0548">
    <property type="taxonomic scope" value="Eukaryota"/>
</dbReference>
<dbReference type="KEGG" id="cot:CORT_0F04470"/>
<dbReference type="GO" id="GO:0060090">
    <property type="term" value="F:molecular adaptor activity"/>
    <property type="evidence" value="ECO:0007669"/>
    <property type="project" value="TreeGrafter"/>
</dbReference>
<evidence type="ECO:0000313" key="4">
    <source>
        <dbReference type="EMBL" id="CCG24671.1"/>
    </source>
</evidence>
<dbReference type="GeneID" id="14541597"/>
<evidence type="ECO:0000313" key="5">
    <source>
        <dbReference type="Proteomes" id="UP000005018"/>
    </source>
</evidence>
<dbReference type="SMART" id="SM00028">
    <property type="entry name" value="TPR"/>
    <property type="match status" value="3"/>
</dbReference>
<reference evidence="4 5" key="1">
    <citation type="journal article" date="2012" name="PLoS ONE">
        <title>Sequence and analysis of the genome of the pathogenic yeast Candida orthopsilosis.</title>
        <authorList>
            <person name="Riccombeni A."/>
            <person name="Vidanes G."/>
            <person name="Proux-Wera E."/>
            <person name="Wolfe K.H."/>
            <person name="Butler G."/>
        </authorList>
    </citation>
    <scope>NUCLEOTIDE SEQUENCE [LARGE SCALE GENOMIC DNA]</scope>
    <source>
        <strain evidence="4 5">Co 90-125</strain>
    </source>
</reference>
<feature type="compositionally biased region" description="Basic and acidic residues" evidence="3">
    <location>
        <begin position="470"/>
        <end position="488"/>
    </location>
</feature>
<dbReference type="EMBL" id="HE681724">
    <property type="protein sequence ID" value="CCG24671.1"/>
    <property type="molecule type" value="Genomic_DNA"/>
</dbReference>
<proteinExistence type="predicted"/>
<feature type="region of interest" description="Disordered" evidence="3">
    <location>
        <begin position="520"/>
        <end position="571"/>
    </location>
</feature>
<dbReference type="Gene3D" id="1.25.40.10">
    <property type="entry name" value="Tetratricopeptide repeat domain"/>
    <property type="match status" value="1"/>
</dbReference>
<feature type="compositionally biased region" description="Polar residues" evidence="3">
    <location>
        <begin position="623"/>
        <end position="652"/>
    </location>
</feature>
<dbReference type="HOGENOM" id="CLU_025392_0_0_1"/>
<dbReference type="InterPro" id="IPR047150">
    <property type="entry name" value="SGT"/>
</dbReference>
<dbReference type="GO" id="GO:0072380">
    <property type="term" value="C:TRC complex"/>
    <property type="evidence" value="ECO:0007669"/>
    <property type="project" value="TreeGrafter"/>
</dbReference>
<keyword evidence="2" id="KW-0802">TPR repeat</keyword>
<protein>
    <submittedName>
        <fullName evidence="4">Uncharacterized protein</fullName>
    </submittedName>
</protein>
<organism evidence="4 5">
    <name type="scientific">Candida orthopsilosis (strain 90-125)</name>
    <name type="common">Yeast</name>
    <dbReference type="NCBI Taxonomy" id="1136231"/>
    <lineage>
        <taxon>Eukaryota</taxon>
        <taxon>Fungi</taxon>
        <taxon>Dikarya</taxon>
        <taxon>Ascomycota</taxon>
        <taxon>Saccharomycotina</taxon>
        <taxon>Pichiomycetes</taxon>
        <taxon>Debaryomycetaceae</taxon>
        <taxon>Candida/Lodderomyces clade</taxon>
        <taxon>Candida</taxon>
    </lineage>
</organism>
<dbReference type="OrthoDB" id="433738at2759"/>
<keyword evidence="1" id="KW-0677">Repeat</keyword>
<feature type="compositionally biased region" description="Basic and acidic residues" evidence="3">
    <location>
        <begin position="653"/>
        <end position="673"/>
    </location>
</feature>
<dbReference type="SUPFAM" id="SSF48452">
    <property type="entry name" value="TPR-like"/>
    <property type="match status" value="1"/>
</dbReference>
<name>H8X9K5_CANO9</name>
<feature type="region of interest" description="Disordered" evidence="3">
    <location>
        <begin position="470"/>
        <end position="489"/>
    </location>
</feature>
<dbReference type="PANTHER" id="PTHR45831:SF2">
    <property type="entry name" value="LD24721P"/>
    <property type="match status" value="1"/>
</dbReference>
<dbReference type="Proteomes" id="UP000005018">
    <property type="component" value="Chromosome 6"/>
</dbReference>
<accession>H8X9K5</accession>